<protein>
    <submittedName>
        <fullName evidence="1">Uncharacterized protein</fullName>
    </submittedName>
</protein>
<reference evidence="1" key="1">
    <citation type="submission" date="2019-08" db="EMBL/GenBank/DDBJ databases">
        <authorList>
            <person name="Kucharzyk K."/>
            <person name="Murdoch R.W."/>
            <person name="Higgins S."/>
            <person name="Loffler F."/>
        </authorList>
    </citation>
    <scope>NUCLEOTIDE SEQUENCE</scope>
</reference>
<dbReference type="EMBL" id="VSSQ01102132">
    <property type="protein sequence ID" value="MPN43625.1"/>
    <property type="molecule type" value="Genomic_DNA"/>
</dbReference>
<name>A0A645HX71_9ZZZZ</name>
<proteinExistence type="predicted"/>
<gene>
    <name evidence="1" type="ORF">SDC9_191185</name>
</gene>
<dbReference type="AlphaFoldDB" id="A0A645HX71"/>
<organism evidence="1">
    <name type="scientific">bioreactor metagenome</name>
    <dbReference type="NCBI Taxonomy" id="1076179"/>
    <lineage>
        <taxon>unclassified sequences</taxon>
        <taxon>metagenomes</taxon>
        <taxon>ecological metagenomes</taxon>
    </lineage>
</organism>
<comment type="caution">
    <text evidence="1">The sequence shown here is derived from an EMBL/GenBank/DDBJ whole genome shotgun (WGS) entry which is preliminary data.</text>
</comment>
<sequence>MNNGYRQRALLTESKNMRHDVMAHIFFDLGSNIKIDIGAIFFHLPDLFVGDRETQFFFGPSQCYPKTAPGGELFLG</sequence>
<evidence type="ECO:0000313" key="1">
    <source>
        <dbReference type="EMBL" id="MPN43625.1"/>
    </source>
</evidence>
<accession>A0A645HX71</accession>